<dbReference type="Gene3D" id="3.40.50.720">
    <property type="entry name" value="NAD(P)-binding Rossmann-like Domain"/>
    <property type="match status" value="1"/>
</dbReference>
<organism evidence="3 4">
    <name type="scientific">Candidatus Nomurabacteria bacterium GW2011_GWB1_47_6</name>
    <dbReference type="NCBI Taxonomy" id="1618749"/>
    <lineage>
        <taxon>Bacteria</taxon>
        <taxon>Candidatus Nomuraibacteriota</taxon>
    </lineage>
</organism>
<sequence>MENIFKNKTILVTGGTGSIGSGIVRQLLDRQPKQVRVLSRNETRQYELLELLDYPNNLRMFIGDIRDRERMQLAFRGVDIVFHAAALKHVPFCEYNPSEAMKTNIIGSHNIIDAALHAGVKKVVAISTDKVANPFNVLGASKLMMEKLFINSNFILGDGIKFSCVRFGNVSWSDGSVLPLWRSQIERKGTINVMNKKTTRFFMSIEQAVTLTLKAAELSQGADIFVLKMPSISLADLARVFIKKYYPNGQVKIKEVGSRSGDKLHEDLVGVNDWNRAVWSNKEMFILLPATNIYNQTDPPKKYLGFKKVSGTFHYSSKDSIAVNQVAKII</sequence>
<dbReference type="SUPFAM" id="SSF51735">
    <property type="entry name" value="NAD(P)-binding Rossmann-fold domains"/>
    <property type="match status" value="1"/>
</dbReference>
<dbReference type="InterPro" id="IPR036291">
    <property type="entry name" value="NAD(P)-bd_dom_sf"/>
</dbReference>
<dbReference type="PATRIC" id="fig|1618749.3.peg.437"/>
<dbReference type="InterPro" id="IPR003869">
    <property type="entry name" value="Polysac_CapD-like"/>
</dbReference>
<comment type="similarity">
    <text evidence="1">Belongs to the polysaccharide synthase family.</text>
</comment>
<evidence type="ECO:0000313" key="4">
    <source>
        <dbReference type="Proteomes" id="UP000034879"/>
    </source>
</evidence>
<dbReference type="Proteomes" id="UP000034879">
    <property type="component" value="Unassembled WGS sequence"/>
</dbReference>
<proteinExistence type="inferred from homology"/>
<comment type="caution">
    <text evidence="3">The sequence shown here is derived from an EMBL/GenBank/DDBJ whole genome shotgun (WGS) entry which is preliminary data.</text>
</comment>
<feature type="domain" description="Polysaccharide biosynthesis protein CapD-like" evidence="2">
    <location>
        <begin position="10"/>
        <end position="278"/>
    </location>
</feature>
<dbReference type="InterPro" id="IPR051203">
    <property type="entry name" value="Polysaccharide_Synthase-Rel"/>
</dbReference>
<accession>A0A0G1T0B8</accession>
<dbReference type="AlphaFoldDB" id="A0A0G1T0B8"/>
<dbReference type="Pfam" id="PF02719">
    <property type="entry name" value="Polysacc_synt_2"/>
    <property type="match status" value="1"/>
</dbReference>
<name>A0A0G1T0B8_9BACT</name>
<gene>
    <name evidence="3" type="ORF">UY01_C0020G0006</name>
</gene>
<dbReference type="PANTHER" id="PTHR43318">
    <property type="entry name" value="UDP-N-ACETYLGLUCOSAMINE 4,6-DEHYDRATASE"/>
    <property type="match status" value="1"/>
</dbReference>
<evidence type="ECO:0000259" key="2">
    <source>
        <dbReference type="Pfam" id="PF02719"/>
    </source>
</evidence>
<dbReference type="EMBL" id="LCOJ01000020">
    <property type="protein sequence ID" value="KKU75219.1"/>
    <property type="molecule type" value="Genomic_DNA"/>
</dbReference>
<dbReference type="PANTHER" id="PTHR43318:SF2">
    <property type="entry name" value="UDP-N-ACETYLGLUCOSAMINE 4,6-DEHYDRATASE (INVERTING)"/>
    <property type="match status" value="1"/>
</dbReference>
<dbReference type="CDD" id="cd05237">
    <property type="entry name" value="UDP_invert_4-6DH_SDR_e"/>
    <property type="match status" value="1"/>
</dbReference>
<evidence type="ECO:0000313" key="3">
    <source>
        <dbReference type="EMBL" id="KKU75219.1"/>
    </source>
</evidence>
<protein>
    <submittedName>
        <fullName evidence="3">Polysaccharide biosynthesis protein CapD</fullName>
    </submittedName>
</protein>
<reference evidence="3 4" key="1">
    <citation type="journal article" date="2015" name="Nature">
        <title>rRNA introns, odd ribosomes, and small enigmatic genomes across a large radiation of phyla.</title>
        <authorList>
            <person name="Brown C.T."/>
            <person name="Hug L.A."/>
            <person name="Thomas B.C."/>
            <person name="Sharon I."/>
            <person name="Castelle C.J."/>
            <person name="Singh A."/>
            <person name="Wilkins M.J."/>
            <person name="Williams K.H."/>
            <person name="Banfield J.F."/>
        </authorList>
    </citation>
    <scope>NUCLEOTIDE SEQUENCE [LARGE SCALE GENOMIC DNA]</scope>
</reference>
<evidence type="ECO:0000256" key="1">
    <source>
        <dbReference type="ARBA" id="ARBA00007430"/>
    </source>
</evidence>